<reference evidence="3" key="1">
    <citation type="journal article" date="2019" name="Int. J. Syst. Evol. Microbiol.">
        <title>The Global Catalogue of Microorganisms (GCM) 10K type strain sequencing project: providing services to taxonomists for standard genome sequencing and annotation.</title>
        <authorList>
            <consortium name="The Broad Institute Genomics Platform"/>
            <consortium name="The Broad Institute Genome Sequencing Center for Infectious Disease"/>
            <person name="Wu L."/>
            <person name="Ma J."/>
        </authorList>
    </citation>
    <scope>NUCLEOTIDE SEQUENCE [LARGE SCALE GENOMIC DNA]</scope>
    <source>
        <strain evidence="3">JCM 18304</strain>
    </source>
</reference>
<protein>
    <recommendedName>
        <fullName evidence="4">Transposase</fullName>
    </recommendedName>
</protein>
<name>A0ABP9RM57_9ACTN</name>
<sequence length="110" mass="11933">MWVGEFPVRCLRVVQHRLHTVAVNLPRDNRVVVHRRSAGQIDAGTGGKKPGEPLGQMPHDVTGRPLGNRGWPVPGAGTADPVTEQSGNLPVPFRRAVRSHRDLESSYASG</sequence>
<comment type="caution">
    <text evidence="2">The sequence shown here is derived from an EMBL/GenBank/DDBJ whole genome shotgun (WGS) entry which is preliminary data.</text>
</comment>
<evidence type="ECO:0000313" key="3">
    <source>
        <dbReference type="Proteomes" id="UP001501570"/>
    </source>
</evidence>
<organism evidence="2 3">
    <name type="scientific">Rugosimonospora acidiphila</name>
    <dbReference type="NCBI Taxonomy" id="556531"/>
    <lineage>
        <taxon>Bacteria</taxon>
        <taxon>Bacillati</taxon>
        <taxon>Actinomycetota</taxon>
        <taxon>Actinomycetes</taxon>
        <taxon>Micromonosporales</taxon>
        <taxon>Micromonosporaceae</taxon>
        <taxon>Rugosimonospora</taxon>
    </lineage>
</organism>
<accession>A0ABP9RM57</accession>
<gene>
    <name evidence="2" type="ORF">GCM10023322_11820</name>
</gene>
<evidence type="ECO:0008006" key="4">
    <source>
        <dbReference type="Google" id="ProtNLM"/>
    </source>
</evidence>
<keyword evidence="3" id="KW-1185">Reference proteome</keyword>
<feature type="region of interest" description="Disordered" evidence="1">
    <location>
        <begin position="35"/>
        <end position="110"/>
    </location>
</feature>
<proteinExistence type="predicted"/>
<evidence type="ECO:0000313" key="2">
    <source>
        <dbReference type="EMBL" id="GAA5180155.1"/>
    </source>
</evidence>
<evidence type="ECO:0000256" key="1">
    <source>
        <dbReference type="SAM" id="MobiDB-lite"/>
    </source>
</evidence>
<dbReference type="EMBL" id="BAABJQ010000003">
    <property type="protein sequence ID" value="GAA5180155.1"/>
    <property type="molecule type" value="Genomic_DNA"/>
</dbReference>
<dbReference type="Proteomes" id="UP001501570">
    <property type="component" value="Unassembled WGS sequence"/>
</dbReference>